<keyword evidence="4" id="KW-1185">Reference proteome</keyword>
<protein>
    <recommendedName>
        <fullName evidence="2">ARB-07466-like C-terminal domain-containing protein</fullName>
    </recommendedName>
</protein>
<sequence length="223" mass="23542">MGRHSVTADRRRVSVLLGAFASPAIVFIAAGSDVSPEAKRPEAQVAPAPEPAAPYGMELVAGAAPALAWMPASADPVAVQPPPASRYRIVDTAKAERILHAGDAPESGLQVKTILAARSISAAFPEINQIGGVRSDALRWHPNGLALDVMIPNPMSAEGIALGNEIVAFVLKNAERFGMQDAIWRGRYITPSGVRNGGYGHFDHVHITTTGGGYPTGDELYFR</sequence>
<feature type="transmembrane region" description="Helical" evidence="1">
    <location>
        <begin position="12"/>
        <end position="31"/>
    </location>
</feature>
<evidence type="ECO:0000256" key="1">
    <source>
        <dbReference type="SAM" id="Phobius"/>
    </source>
</evidence>
<evidence type="ECO:0000259" key="2">
    <source>
        <dbReference type="Pfam" id="PF26571"/>
    </source>
</evidence>
<proteinExistence type="predicted"/>
<name>A0A9X2YKD4_9MYCO</name>
<dbReference type="EMBL" id="JACKSJ010000025">
    <property type="protein sequence ID" value="MCV7169060.1"/>
    <property type="molecule type" value="Genomic_DNA"/>
</dbReference>
<dbReference type="Proteomes" id="UP001140293">
    <property type="component" value="Unassembled WGS sequence"/>
</dbReference>
<dbReference type="RefSeq" id="WP_264011247.1">
    <property type="nucleotide sequence ID" value="NZ_JACKSJ010000025.1"/>
</dbReference>
<dbReference type="AlphaFoldDB" id="A0A9X2YKD4"/>
<dbReference type="Pfam" id="PF26571">
    <property type="entry name" value="VldE"/>
    <property type="match status" value="1"/>
</dbReference>
<reference evidence="3" key="1">
    <citation type="submission" date="2020-07" db="EMBL/GenBank/DDBJ databases">
        <authorList>
            <person name="Pettersson B.M.F."/>
            <person name="Behra P.R.K."/>
            <person name="Ramesh M."/>
            <person name="Das S."/>
            <person name="Dasgupta S."/>
            <person name="Kirsebom L.A."/>
        </authorList>
    </citation>
    <scope>NUCLEOTIDE SEQUENCE</scope>
    <source>
        <strain evidence="3">DSM 44615</strain>
    </source>
</reference>
<comment type="caution">
    <text evidence="3">The sequence shown here is derived from an EMBL/GenBank/DDBJ whole genome shotgun (WGS) entry which is preliminary data.</text>
</comment>
<keyword evidence="1" id="KW-0812">Transmembrane</keyword>
<dbReference type="InterPro" id="IPR058593">
    <property type="entry name" value="ARB_07466-like_C"/>
</dbReference>
<keyword evidence="1" id="KW-1133">Transmembrane helix</keyword>
<keyword evidence="1" id="KW-0472">Membrane</keyword>
<feature type="domain" description="ARB-07466-like C-terminal" evidence="2">
    <location>
        <begin position="106"/>
        <end position="192"/>
    </location>
</feature>
<accession>A0A9X2YKD4</accession>
<gene>
    <name evidence="3" type="ORF">H7I41_03865</name>
</gene>
<reference evidence="3" key="2">
    <citation type="journal article" date="2022" name="BMC Genomics">
        <title>Comparative genome analysis of mycobacteria focusing on tRNA and non-coding RNA.</title>
        <authorList>
            <person name="Behra P.R.K."/>
            <person name="Pettersson B.M.F."/>
            <person name="Ramesh M."/>
            <person name="Das S."/>
            <person name="Dasgupta S."/>
            <person name="Kirsebom L.A."/>
        </authorList>
    </citation>
    <scope>NUCLEOTIDE SEQUENCE</scope>
    <source>
        <strain evidence="3">DSM 44615</strain>
    </source>
</reference>
<evidence type="ECO:0000313" key="3">
    <source>
        <dbReference type="EMBL" id="MCV7169060.1"/>
    </source>
</evidence>
<evidence type="ECO:0000313" key="4">
    <source>
        <dbReference type="Proteomes" id="UP001140293"/>
    </source>
</evidence>
<organism evidence="3 4">
    <name type="scientific">[Mycobacterium] manitobense</name>
    <dbReference type="NCBI Taxonomy" id="190147"/>
    <lineage>
        <taxon>Bacteria</taxon>
        <taxon>Bacillati</taxon>
        <taxon>Actinomycetota</taxon>
        <taxon>Actinomycetes</taxon>
        <taxon>Mycobacteriales</taxon>
        <taxon>Mycobacteriaceae</taxon>
        <taxon>Mycolicibacterium</taxon>
    </lineage>
</organism>